<reference evidence="18" key="1">
    <citation type="journal article" date="2020" name="bioRxiv">
        <title>Whole genome comparisons of ergot fungi reveals the divergence and evolution of species within the genus Claviceps are the result of varying mechanisms driving genome evolution and host range expansion.</title>
        <authorList>
            <person name="Wyka S.A."/>
            <person name="Mondo S.J."/>
            <person name="Liu M."/>
            <person name="Dettman J."/>
            <person name="Nalam V."/>
            <person name="Broders K.D."/>
        </authorList>
    </citation>
    <scope>NUCLEOTIDE SEQUENCE</scope>
    <source>
        <strain evidence="18">CCC 489</strain>
    </source>
</reference>
<evidence type="ECO:0000259" key="17">
    <source>
        <dbReference type="PROSITE" id="PS50089"/>
    </source>
</evidence>
<dbReference type="Proteomes" id="UP000811619">
    <property type="component" value="Unassembled WGS sequence"/>
</dbReference>
<dbReference type="PANTHER" id="PTHR12389">
    <property type="entry name" value="ZINC FINGER PROTEIN 294"/>
    <property type="match status" value="1"/>
</dbReference>
<dbReference type="UniPathway" id="UPA00143"/>
<evidence type="ECO:0000313" key="19">
    <source>
        <dbReference type="Proteomes" id="UP000811619"/>
    </source>
</evidence>
<dbReference type="InterPro" id="IPR011016">
    <property type="entry name" value="Znf_RING-CH"/>
</dbReference>
<keyword evidence="7" id="KW-0963">Cytoplasm</keyword>
<organism evidence="18 19">
    <name type="scientific">Claviceps africana</name>
    <dbReference type="NCBI Taxonomy" id="83212"/>
    <lineage>
        <taxon>Eukaryota</taxon>
        <taxon>Fungi</taxon>
        <taxon>Dikarya</taxon>
        <taxon>Ascomycota</taxon>
        <taxon>Pezizomycotina</taxon>
        <taxon>Sordariomycetes</taxon>
        <taxon>Hypocreomycetidae</taxon>
        <taxon>Hypocreales</taxon>
        <taxon>Clavicipitaceae</taxon>
        <taxon>Claviceps</taxon>
    </lineage>
</organism>
<evidence type="ECO:0000256" key="13">
    <source>
        <dbReference type="ARBA" id="ARBA00022833"/>
    </source>
</evidence>
<keyword evidence="12 16" id="KW-0833">Ubl conjugation pathway</keyword>
<dbReference type="InterPro" id="IPR039804">
    <property type="entry name" value="RING-CH-C4HC3_LTN1"/>
</dbReference>
<evidence type="ECO:0000256" key="7">
    <source>
        <dbReference type="ARBA" id="ARBA00022490"/>
    </source>
</evidence>
<comment type="subunit">
    <text evidence="16">Component of the ribosome quality control complex (RQC).</text>
</comment>
<dbReference type="GO" id="GO:0072344">
    <property type="term" value="P:rescue of stalled ribosome"/>
    <property type="evidence" value="ECO:0007669"/>
    <property type="project" value="UniProtKB-UniRule"/>
</dbReference>
<dbReference type="InterPro" id="IPR054478">
    <property type="entry name" value="LTN1_UBC"/>
</dbReference>
<dbReference type="InterPro" id="IPR016024">
    <property type="entry name" value="ARM-type_fold"/>
</dbReference>
<dbReference type="PANTHER" id="PTHR12389:SF0">
    <property type="entry name" value="E3 UBIQUITIN-PROTEIN LIGASE LISTERIN"/>
    <property type="match status" value="1"/>
</dbReference>
<evidence type="ECO:0000256" key="11">
    <source>
        <dbReference type="ARBA" id="ARBA00022771"/>
    </source>
</evidence>
<evidence type="ECO:0000256" key="3">
    <source>
        <dbReference type="ARBA" id="ARBA00004906"/>
    </source>
</evidence>
<keyword evidence="8 16" id="KW-0808">Transferase</keyword>
<comment type="caution">
    <text evidence="18">The sequence shown here is derived from an EMBL/GenBank/DDBJ whole genome shotgun (WGS) entry which is preliminary data.</text>
</comment>
<dbReference type="SMART" id="SM00744">
    <property type="entry name" value="RINGv"/>
    <property type="match status" value="1"/>
</dbReference>
<dbReference type="GO" id="GO:1990116">
    <property type="term" value="P:ribosome-associated ubiquitin-dependent protein catabolic process"/>
    <property type="evidence" value="ECO:0007669"/>
    <property type="project" value="UniProtKB-UniRule"/>
</dbReference>
<dbReference type="SUPFAM" id="SSF57850">
    <property type="entry name" value="RING/U-box"/>
    <property type="match status" value="1"/>
</dbReference>
<evidence type="ECO:0000256" key="6">
    <source>
        <dbReference type="ARBA" id="ARBA00017157"/>
    </source>
</evidence>
<comment type="catalytic activity">
    <reaction evidence="1 16">
        <text>S-ubiquitinyl-[E2 ubiquitin-conjugating enzyme]-L-cysteine + [acceptor protein]-L-lysine = [E2 ubiquitin-conjugating enzyme]-L-cysteine + N(6)-ubiquitinyl-[acceptor protein]-L-lysine.</text>
        <dbReference type="EC" id="2.3.2.27"/>
    </reaction>
</comment>
<dbReference type="EMBL" id="SRPY01000018">
    <property type="protein sequence ID" value="KAG5930319.1"/>
    <property type="molecule type" value="Genomic_DNA"/>
</dbReference>
<evidence type="ECO:0000256" key="10">
    <source>
        <dbReference type="ARBA" id="ARBA00022737"/>
    </source>
</evidence>
<dbReference type="Pfam" id="PF22958">
    <property type="entry name" value="Ltn1_1st"/>
    <property type="match status" value="1"/>
</dbReference>
<dbReference type="Pfam" id="PF22999">
    <property type="entry name" value="LTN1_E3_ligase_6th"/>
    <property type="match status" value="1"/>
</dbReference>
<evidence type="ECO:0000256" key="12">
    <source>
        <dbReference type="ARBA" id="ARBA00022786"/>
    </source>
</evidence>
<evidence type="ECO:0000256" key="4">
    <source>
        <dbReference type="ARBA" id="ARBA00007997"/>
    </source>
</evidence>
<evidence type="ECO:0000256" key="9">
    <source>
        <dbReference type="ARBA" id="ARBA00022723"/>
    </source>
</evidence>
<evidence type="ECO:0000256" key="8">
    <source>
        <dbReference type="ARBA" id="ARBA00022679"/>
    </source>
</evidence>
<accession>A0A8K0NL33</accession>
<keyword evidence="13 16" id="KW-0862">Zinc</keyword>
<dbReference type="CDD" id="cd16491">
    <property type="entry name" value="RING-CH-C4HC3_LTN1"/>
    <property type="match status" value="1"/>
</dbReference>
<dbReference type="GO" id="GO:0008270">
    <property type="term" value="F:zinc ion binding"/>
    <property type="evidence" value="ECO:0007669"/>
    <property type="project" value="UniProtKB-KW"/>
</dbReference>
<dbReference type="InterPro" id="IPR001841">
    <property type="entry name" value="Znf_RING"/>
</dbReference>
<dbReference type="SMART" id="SM00184">
    <property type="entry name" value="RING"/>
    <property type="match status" value="1"/>
</dbReference>
<dbReference type="InterPro" id="IPR057030">
    <property type="entry name" value="TPR_Rkr-1"/>
</dbReference>
<evidence type="ECO:0000256" key="14">
    <source>
        <dbReference type="ARBA" id="ARBA00055150"/>
    </source>
</evidence>
<comment type="similarity">
    <text evidence="4 16">Belongs to the LTN1 family.</text>
</comment>
<dbReference type="Pfam" id="PF23009">
    <property type="entry name" value="UBC_like"/>
    <property type="match status" value="1"/>
</dbReference>
<dbReference type="Gene3D" id="3.30.40.10">
    <property type="entry name" value="Zinc/RING finger domain, C3HC4 (zinc finger)"/>
    <property type="match status" value="1"/>
</dbReference>
<keyword evidence="10" id="KW-0677">Repeat</keyword>
<gene>
    <name evidence="18" type="ORF">E4U42_002243</name>
</gene>
<dbReference type="FunFam" id="3.30.40.10:FF:000038">
    <property type="entry name" value="E3 ubiquitin-protein ligase listerin"/>
    <property type="match status" value="1"/>
</dbReference>
<evidence type="ECO:0000256" key="5">
    <source>
        <dbReference type="ARBA" id="ARBA00012483"/>
    </source>
</evidence>
<name>A0A8K0NL33_9HYPO</name>
<comment type="function">
    <text evidence="16">E3 ubiquitin-protein ligase. Component of the ribosome quality control complex (RQC), a ribosome-associated complex that mediates ubiquitination and extraction of incompletely synthesized nascent chains for proteasomal degradation.</text>
</comment>
<evidence type="ECO:0000313" key="18">
    <source>
        <dbReference type="EMBL" id="KAG5930319.1"/>
    </source>
</evidence>
<dbReference type="OrthoDB" id="6108at2759"/>
<dbReference type="SMART" id="SM01197">
    <property type="entry name" value="FANCL_C"/>
    <property type="match status" value="1"/>
</dbReference>
<dbReference type="Pfam" id="PF13639">
    <property type="entry name" value="zf-RING_2"/>
    <property type="match status" value="1"/>
</dbReference>
<dbReference type="SUPFAM" id="SSF48371">
    <property type="entry name" value="ARM repeat"/>
    <property type="match status" value="1"/>
</dbReference>
<dbReference type="InterPro" id="IPR039795">
    <property type="entry name" value="LTN1/Rkr1"/>
</dbReference>
<dbReference type="EC" id="2.3.2.27" evidence="5 16"/>
<evidence type="ECO:0000256" key="16">
    <source>
        <dbReference type="RuleBase" id="RU367090"/>
    </source>
</evidence>
<dbReference type="GO" id="GO:0043023">
    <property type="term" value="F:ribosomal large subunit binding"/>
    <property type="evidence" value="ECO:0007669"/>
    <property type="project" value="TreeGrafter"/>
</dbReference>
<dbReference type="GO" id="GO:0061630">
    <property type="term" value="F:ubiquitin protein ligase activity"/>
    <property type="evidence" value="ECO:0007669"/>
    <property type="project" value="UniProtKB-UniRule"/>
</dbReference>
<dbReference type="Pfam" id="PF23280">
    <property type="entry name" value="TPR_26"/>
    <property type="match status" value="1"/>
</dbReference>
<comment type="pathway">
    <text evidence="3 16">Protein modification; protein ubiquitination.</text>
</comment>
<evidence type="ECO:0000256" key="15">
    <source>
        <dbReference type="PROSITE-ProRule" id="PRU00175"/>
    </source>
</evidence>
<keyword evidence="11 15" id="KW-0863">Zinc-finger</keyword>
<proteinExistence type="inferred from homology"/>
<dbReference type="InterPro" id="IPR054476">
    <property type="entry name" value="Ltn1_N"/>
</dbReference>
<sequence>MKRAQRGFAVAPGSGFGLHAGFSSPASAGSLSYLAEPPSFAAISDPNVVVSLKNMMKKDSTTKAKALEDLVHYAQSHPFQEGGGVEEALLDVWTRIYARISIDNSRRVRELSHTLQSELLRSARKRMERHVLKIVGPWLAGLYDRDRVVARAATDGISSFLTTSEKLTAFWSKCQFQILDFACEAIRETQDTLSDERSTTPEDAESKFYRVVASSLSLVMGLLQRVDEAGLHKAMDKYDEYFNEETVWKTITFKDSTVRKTICQLLFTCLDRKLPYATSTKARQAFVTGGLKSSQAASALEYVRALTKLTQQDVSIWSSASAANERKSSLARLQSFISKGSQGSPPKFWEALDQLLSLLPADDTLGLDTASKLLTAVKAGITNREEPRTNSSYSWKCFIDVAKRSMDQLPHDAKLALAREHLFPLLEQFFFSTSDTSSIPTGPNAMHILVQAHLAAITSCSEVAQASAEEWSRLGTILCTNISGSLPEVSKEYKVSQGRIAEQGRRWFGLVGMISAALVENGTALPDQTSDPSARIISQCALLLESRNMKPFGAARILEYALSTSKHLFDGDSGEHLALFLQTAAGDGVDQVAASLSAETLLSCLGIFGSISGRDELYQKTWRMWTKACLQLTEEHIRNPMLAALLSQDHASPLAKESKELQEMLYSQSVALLDSESEAWDLLETALVHHSMSDEMCHSLGVELVSRLSKSNHRPDTVLKMIEMLARSRPSTFSQGPLHTELVAQLLSSSEISDVSTSSKAAAILSILNAESQGQLPVVEIIQTNLERASAQSLGSNVFRVPTLVCQAKSAVQSGAAPWEDILPNTNVWMSHMAPFLDSPIDPALSITSNIGGAMSLPRADHHDKRASSIPRDREGRAVPVRMAMYTSNLLQSQDVESFQLPRQFHIEVLFLQCLVVQLVSDQISSTSQQGLWLTLNDEVALTEAEELVMASRSLLRKWIVKAENWISPAESPDSPSAIVSGLLELAMKESRDMSPRAAYSARVLCELCQAIIGSHGLPAAVDEKYLGTNDLKAKADTVLLASGLISGLADAAQSSKAVSNCCNRLVSDVAAISPGDEGAEMTLVLLALTGPVYEAGDLPVANNRIVFAVRQITSWLDDSSNFDPSINAAICRALKVLLPCMAEVYGSYWESTLQFCSELWTRAASMDLNDALSFVHASMKLYNALESIPEPNDDLADALEDFTASKSKDLIELLRLDRPASSQVLNIVDDMLCRQVEKITIDRIPKPEELFGLLSSESRAIQTAAFSLLHRKIPADQQQKSIDALLDKTDARLPDELLSLLLDPPTLDNFSDEALSDFPASIRGYLLSWKLVFDAYVSSQFKIRDDYTQHLKSERLVAPLLDFMFDVLGHSVNQPLNLDKERISHDQICDYDVTLAESETGEQSLHWLLVHLFYLTLKFIPGLFRAWYIDCKSKQTKIAVGPWTTKYFSPIIVRETLDSVEAWVQEQAPASADEKELLVKVSRPAREVTAGYEVDESQAAIVIKIPAGYPIDGVGVSSLNRVAVSERRWQSWIMTTQGAITLANGSIIDGLQIFRRNMIAALQGQSECAICYSMISEDKRMPDKKCATCNNLFHRTCLYKWFQTSNQNSCPLCRNPIDYLGADTARRRQV</sequence>
<protein>
    <recommendedName>
        <fullName evidence="6 16">E3 ubiquitin-protein ligase listerin</fullName>
        <ecNumber evidence="5 16">2.3.2.27</ecNumber>
    </recommendedName>
    <alternativeName>
        <fullName evidence="16">RING-type E3 ubiquitin transferase listerin</fullName>
    </alternativeName>
</protein>
<evidence type="ECO:0000256" key="2">
    <source>
        <dbReference type="ARBA" id="ARBA00004514"/>
    </source>
</evidence>
<dbReference type="PROSITE" id="PS50089">
    <property type="entry name" value="ZF_RING_2"/>
    <property type="match status" value="1"/>
</dbReference>
<keyword evidence="9 16" id="KW-0479">Metal-binding</keyword>
<dbReference type="GO" id="GO:1990112">
    <property type="term" value="C:RQC complex"/>
    <property type="evidence" value="ECO:0007669"/>
    <property type="project" value="UniProtKB-UniRule"/>
</dbReference>
<comment type="function">
    <text evidence="14">E3 ubiquitin-protein ligase component of the ribosome quality control complex (RQC), a ribosome-associated complex that mediates ubiquitination and extraction of incompletely synthesized nascent chains for proteasomal degradation. Mediates ubiquitination of proteins derived from mRNAs lacking stop codons (non-stop proteins) and other translation arrest products induced by poly-lysine sequences and tandem rare codons. Ubiquitination leads to CDC48 recruitment for extraction and degradation of the incomplete translation product. May indirectly play a role in chromatin function and transcription.</text>
</comment>
<feature type="domain" description="RING-type" evidence="17">
    <location>
        <begin position="1569"/>
        <end position="1615"/>
    </location>
</feature>
<evidence type="ECO:0000256" key="1">
    <source>
        <dbReference type="ARBA" id="ARBA00000900"/>
    </source>
</evidence>
<keyword evidence="19" id="KW-1185">Reference proteome</keyword>
<dbReference type="InterPro" id="IPR054477">
    <property type="entry name" value="LTN1_E3_ligase_6th"/>
</dbReference>
<dbReference type="GO" id="GO:0005829">
    <property type="term" value="C:cytosol"/>
    <property type="evidence" value="ECO:0007669"/>
    <property type="project" value="UniProtKB-SubCell"/>
</dbReference>
<dbReference type="GO" id="GO:0016567">
    <property type="term" value="P:protein ubiquitination"/>
    <property type="evidence" value="ECO:0007669"/>
    <property type="project" value="UniProtKB-UniPathway"/>
</dbReference>
<comment type="subcellular location">
    <subcellularLocation>
        <location evidence="2">Cytoplasm</location>
        <location evidence="2">Cytosol</location>
    </subcellularLocation>
</comment>
<dbReference type="InterPro" id="IPR013083">
    <property type="entry name" value="Znf_RING/FYVE/PHD"/>
</dbReference>